<dbReference type="InterPro" id="IPR027417">
    <property type="entry name" value="P-loop_NTPase"/>
</dbReference>
<feature type="domain" description="UvrD-like helicase ATP-binding" evidence="12">
    <location>
        <begin position="8"/>
        <end position="307"/>
    </location>
</feature>
<comment type="similarity">
    <text evidence="1">Belongs to the helicase family. UvrD subfamily.</text>
</comment>
<evidence type="ECO:0000313" key="14">
    <source>
        <dbReference type="EMBL" id="TQE96552.1"/>
    </source>
</evidence>
<dbReference type="GO" id="GO:0003677">
    <property type="term" value="F:DNA binding"/>
    <property type="evidence" value="ECO:0007669"/>
    <property type="project" value="UniProtKB-KW"/>
</dbReference>
<accession>A0A540VIL0</accession>
<evidence type="ECO:0000313" key="15">
    <source>
        <dbReference type="Proteomes" id="UP000317371"/>
    </source>
</evidence>
<evidence type="ECO:0000259" key="12">
    <source>
        <dbReference type="PROSITE" id="PS51198"/>
    </source>
</evidence>
<keyword evidence="2 11" id="KW-0547">Nucleotide-binding</keyword>
<evidence type="ECO:0000256" key="5">
    <source>
        <dbReference type="ARBA" id="ARBA00022840"/>
    </source>
</evidence>
<keyword evidence="3 11" id="KW-0378">Hydrolase</keyword>
<protein>
    <recommendedName>
        <fullName evidence="9">DNA 3'-5' helicase</fullName>
        <ecNumber evidence="9">5.6.2.4</ecNumber>
    </recommendedName>
</protein>
<dbReference type="Gene3D" id="1.10.486.10">
    <property type="entry name" value="PCRA, domain 4"/>
    <property type="match status" value="1"/>
</dbReference>
<evidence type="ECO:0000256" key="4">
    <source>
        <dbReference type="ARBA" id="ARBA00022806"/>
    </source>
</evidence>
<evidence type="ECO:0000256" key="1">
    <source>
        <dbReference type="ARBA" id="ARBA00009922"/>
    </source>
</evidence>
<dbReference type="EC" id="5.6.2.4" evidence="9"/>
<dbReference type="Gene3D" id="1.10.10.160">
    <property type="match status" value="1"/>
</dbReference>
<dbReference type="OrthoDB" id="9810135at2"/>
<dbReference type="PANTHER" id="PTHR11070:SF2">
    <property type="entry name" value="ATP-DEPENDENT DNA HELICASE SRS2"/>
    <property type="match status" value="1"/>
</dbReference>
<dbReference type="InterPro" id="IPR014017">
    <property type="entry name" value="DNA_helicase_UvrD-like_C"/>
</dbReference>
<evidence type="ECO:0000256" key="7">
    <source>
        <dbReference type="ARBA" id="ARBA00023235"/>
    </source>
</evidence>
<comment type="catalytic activity">
    <reaction evidence="8">
        <text>Couples ATP hydrolysis with the unwinding of duplex DNA by translocating in the 3'-5' direction.</text>
        <dbReference type="EC" id="5.6.2.4"/>
    </reaction>
</comment>
<reference evidence="14 15" key="1">
    <citation type="submission" date="2019-06" db="EMBL/GenBank/DDBJ databases">
        <title>Genome sequence of Litorilinea aerophila BAA-2444.</title>
        <authorList>
            <person name="Maclea K.S."/>
            <person name="Maurais E.G."/>
            <person name="Iannazzi L.C."/>
        </authorList>
    </citation>
    <scope>NUCLEOTIDE SEQUENCE [LARGE SCALE GENOMIC DNA]</scope>
    <source>
        <strain evidence="14 15">ATCC BAA-2444</strain>
    </source>
</reference>
<evidence type="ECO:0000256" key="2">
    <source>
        <dbReference type="ARBA" id="ARBA00022741"/>
    </source>
</evidence>
<dbReference type="GO" id="GO:0005524">
    <property type="term" value="F:ATP binding"/>
    <property type="evidence" value="ECO:0007669"/>
    <property type="project" value="UniProtKB-UniRule"/>
</dbReference>
<dbReference type="InterPro" id="IPR014016">
    <property type="entry name" value="UvrD-like_ATP-bd"/>
</dbReference>
<keyword evidence="5 11" id="KW-0067">ATP-binding</keyword>
<sequence length="791" mass="89371">MPKFLSSMPLTEQQQAIVAHDGGPALVFAVAGAGKTTALVHRIARLVEEGIFPAEQILATSFNRDANQKIRAALNRWPSCADVQVCTLHALGRFIIRLAHQRQRLPYLQENVFRRPVDGARLQILYAALAEARRRKVPYAAELIALDQEDFLNYVGACKGNLAYPDLRRLDLPRQARRVARQAPAPSGLPWYRDLYALYEEMRLAQGVLTFDDLLATGWEVLVRWPDILEELQRRFQCVLVDEFQDLNLAQAEMLDLLTAPHRNYMAIGDDDQTIYEWRGASPQHFREFQRRYRATVYFMTENFRSRAVHVALANQIILHNRQRQPKQMQLTQGFGGQITLLGHADEAAMAQAVVHQIQAAQEQGYPLEEMAILVRIYAQTPALEQALIAAQIPYVIWGNPPFYRRPEVETLLNYGRLARYDARRRAGHGLTREELEEMERLWFHVYNRPLRYLSQAMGQAVMKLARTQALGLVEAIQAVAAGAPPRVAQPLTELAGLLAELREALSLPKAQQPPAAALLQRLEARLSYMNYLRHHSGHAGSGGDRAANVAALLAYARGQGSLEQFLQHLDRLAQLSTRRDRAGRGHGSSQGLTITTIFRAKGLEWSVVFVPHCNQGIIPLNQAPNLEEERRLLYVAVTRARRHLYLHWLEGQPISQFLMEAQAPAVVEVVEVLQRALKQPPEAWSLDDYLALAVNAPQLHLSSYFQRWWRADAGTKQRIAAAVLGFLDAVQERGLLDALPIKPEQVALWRELAGPAAAVKPLALPGLDAWLATLRPPAPRRRRWPWQRRA</sequence>
<keyword evidence="15" id="KW-1185">Reference proteome</keyword>
<keyword evidence="7" id="KW-0413">Isomerase</keyword>
<keyword evidence="6" id="KW-0238">DNA-binding</keyword>
<evidence type="ECO:0000256" key="9">
    <source>
        <dbReference type="ARBA" id="ARBA00034808"/>
    </source>
</evidence>
<dbReference type="InParanoid" id="A0A540VIL0"/>
<dbReference type="Pfam" id="PF13361">
    <property type="entry name" value="UvrD_C"/>
    <property type="match status" value="2"/>
</dbReference>
<dbReference type="GO" id="GO:0043138">
    <property type="term" value="F:3'-5' DNA helicase activity"/>
    <property type="evidence" value="ECO:0007669"/>
    <property type="project" value="UniProtKB-EC"/>
</dbReference>
<feature type="domain" description="UvrD-like helicase C-terminal" evidence="13">
    <location>
        <begin position="308"/>
        <end position="603"/>
    </location>
</feature>
<dbReference type="EMBL" id="VIGC01000007">
    <property type="protein sequence ID" value="TQE96552.1"/>
    <property type="molecule type" value="Genomic_DNA"/>
</dbReference>
<dbReference type="PROSITE" id="PS51217">
    <property type="entry name" value="UVRD_HELICASE_CTER"/>
    <property type="match status" value="1"/>
</dbReference>
<feature type="binding site" evidence="11">
    <location>
        <begin position="29"/>
        <end position="36"/>
    </location>
    <ligand>
        <name>ATP</name>
        <dbReference type="ChEBI" id="CHEBI:30616"/>
    </ligand>
</feature>
<gene>
    <name evidence="14" type="ORF">FKZ61_06570</name>
</gene>
<dbReference type="SUPFAM" id="SSF52540">
    <property type="entry name" value="P-loop containing nucleoside triphosphate hydrolases"/>
    <property type="match status" value="1"/>
</dbReference>
<comment type="catalytic activity">
    <reaction evidence="10">
        <text>ATP + H2O = ADP + phosphate + H(+)</text>
        <dbReference type="Rhea" id="RHEA:13065"/>
        <dbReference type="ChEBI" id="CHEBI:15377"/>
        <dbReference type="ChEBI" id="CHEBI:15378"/>
        <dbReference type="ChEBI" id="CHEBI:30616"/>
        <dbReference type="ChEBI" id="CHEBI:43474"/>
        <dbReference type="ChEBI" id="CHEBI:456216"/>
        <dbReference type="EC" id="5.6.2.4"/>
    </reaction>
</comment>
<evidence type="ECO:0000256" key="3">
    <source>
        <dbReference type="ARBA" id="ARBA00022801"/>
    </source>
</evidence>
<comment type="caution">
    <text evidence="14">The sequence shown here is derived from an EMBL/GenBank/DDBJ whole genome shotgun (WGS) entry which is preliminary data.</text>
</comment>
<dbReference type="GO" id="GO:0000725">
    <property type="term" value="P:recombinational repair"/>
    <property type="evidence" value="ECO:0007669"/>
    <property type="project" value="TreeGrafter"/>
</dbReference>
<organism evidence="14 15">
    <name type="scientific">Litorilinea aerophila</name>
    <dbReference type="NCBI Taxonomy" id="1204385"/>
    <lineage>
        <taxon>Bacteria</taxon>
        <taxon>Bacillati</taxon>
        <taxon>Chloroflexota</taxon>
        <taxon>Caldilineae</taxon>
        <taxon>Caldilineales</taxon>
        <taxon>Caldilineaceae</taxon>
        <taxon>Litorilinea</taxon>
    </lineage>
</organism>
<dbReference type="InterPro" id="IPR000212">
    <property type="entry name" value="DNA_helicase_UvrD/REP"/>
</dbReference>
<dbReference type="PROSITE" id="PS51198">
    <property type="entry name" value="UVRD_HELICASE_ATP_BIND"/>
    <property type="match status" value="1"/>
</dbReference>
<evidence type="ECO:0000259" key="13">
    <source>
        <dbReference type="PROSITE" id="PS51217"/>
    </source>
</evidence>
<dbReference type="Proteomes" id="UP000317371">
    <property type="component" value="Unassembled WGS sequence"/>
</dbReference>
<dbReference type="RefSeq" id="WP_141609294.1">
    <property type="nucleotide sequence ID" value="NZ_VIGC02000007.1"/>
</dbReference>
<keyword evidence="4 11" id="KW-0347">Helicase</keyword>
<dbReference type="PANTHER" id="PTHR11070">
    <property type="entry name" value="UVRD / RECB / PCRA DNA HELICASE FAMILY MEMBER"/>
    <property type="match status" value="1"/>
</dbReference>
<proteinExistence type="inferred from homology"/>
<dbReference type="GO" id="GO:0016887">
    <property type="term" value="F:ATP hydrolysis activity"/>
    <property type="evidence" value="ECO:0007669"/>
    <property type="project" value="RHEA"/>
</dbReference>
<dbReference type="InterPro" id="IPR013986">
    <property type="entry name" value="DExx_box_DNA_helicase_dom_sf"/>
</dbReference>
<name>A0A540VIL0_9CHLR</name>
<dbReference type="AlphaFoldDB" id="A0A540VIL0"/>
<evidence type="ECO:0000256" key="11">
    <source>
        <dbReference type="PROSITE-ProRule" id="PRU00560"/>
    </source>
</evidence>
<evidence type="ECO:0000256" key="6">
    <source>
        <dbReference type="ARBA" id="ARBA00023125"/>
    </source>
</evidence>
<dbReference type="CDD" id="cd17932">
    <property type="entry name" value="DEXQc_UvrD"/>
    <property type="match status" value="1"/>
</dbReference>
<evidence type="ECO:0000256" key="8">
    <source>
        <dbReference type="ARBA" id="ARBA00034617"/>
    </source>
</evidence>
<evidence type="ECO:0000256" key="10">
    <source>
        <dbReference type="ARBA" id="ARBA00048988"/>
    </source>
</evidence>
<dbReference type="Pfam" id="PF00580">
    <property type="entry name" value="UvrD-helicase"/>
    <property type="match status" value="1"/>
</dbReference>
<dbReference type="Gene3D" id="3.40.50.300">
    <property type="entry name" value="P-loop containing nucleotide triphosphate hydrolases"/>
    <property type="match status" value="2"/>
</dbReference>